<dbReference type="InterPro" id="IPR014721">
    <property type="entry name" value="Ribsml_uS5_D2-typ_fold_subgr"/>
</dbReference>
<dbReference type="PANTHER" id="PTHR33992:SF1">
    <property type="entry name" value="RIBONUCLEASE P PROTEIN COMPONENT"/>
    <property type="match status" value="1"/>
</dbReference>
<dbReference type="InterPro" id="IPR000100">
    <property type="entry name" value="RNase_P"/>
</dbReference>
<evidence type="ECO:0000256" key="5">
    <source>
        <dbReference type="ARBA" id="ARBA00022801"/>
    </source>
</evidence>
<keyword evidence="10" id="KW-1185">Reference proteome</keyword>
<dbReference type="InterPro" id="IPR020539">
    <property type="entry name" value="RNase_P_CS"/>
</dbReference>
<evidence type="ECO:0000256" key="1">
    <source>
        <dbReference type="ARBA" id="ARBA00002663"/>
    </source>
</evidence>
<evidence type="ECO:0000256" key="3">
    <source>
        <dbReference type="ARBA" id="ARBA00022722"/>
    </source>
</evidence>
<comment type="function">
    <text evidence="1 7">RNaseP catalyzes the removal of the 5'-leader sequence from pre-tRNA to produce the mature 5'-terminus. It can also cleave other RNA substrates such as 4.5S RNA. The protein component plays an auxiliary but essential role in vivo by binding to the 5'-leader sequence and broadening the substrate specificity of the ribozyme.</text>
</comment>
<name>A0A421NYQ6_9MOLU</name>
<evidence type="ECO:0000256" key="4">
    <source>
        <dbReference type="ARBA" id="ARBA00022759"/>
    </source>
</evidence>
<protein>
    <recommendedName>
        <fullName evidence="7 8">Ribonuclease P protein component</fullName>
        <shortName evidence="7">RNase P protein</shortName>
        <shortName evidence="7">RNaseP protein</shortName>
        <ecNumber evidence="7 8">3.1.26.5</ecNumber>
    </recommendedName>
    <alternativeName>
        <fullName evidence="7">Protein C5</fullName>
    </alternativeName>
</protein>
<comment type="similarity">
    <text evidence="7">Belongs to the RnpA family.</text>
</comment>
<keyword evidence="2 7" id="KW-0819">tRNA processing</keyword>
<dbReference type="SUPFAM" id="SSF54211">
    <property type="entry name" value="Ribosomal protein S5 domain 2-like"/>
    <property type="match status" value="1"/>
</dbReference>
<sequence length="121" mass="14156">MKRKYILKKESEVTTVFRSKKRCGNTCFMIYCLQQNISPHFKFALSIGKKYGKAHQRNLIKRRLRAIISNYASSLNQNMFFVIVIRPPAQSLTFQELKALFVKFAFKIHLLPTNNQNKGIN</sequence>
<keyword evidence="6 7" id="KW-0694">RNA-binding</keyword>
<dbReference type="PANTHER" id="PTHR33992">
    <property type="entry name" value="RIBONUCLEASE P PROTEIN COMPONENT"/>
    <property type="match status" value="1"/>
</dbReference>
<dbReference type="OrthoDB" id="9810867at2"/>
<comment type="catalytic activity">
    <reaction evidence="7">
        <text>Endonucleolytic cleavage of RNA, removing 5'-extranucleotides from tRNA precursor.</text>
        <dbReference type="EC" id="3.1.26.5"/>
    </reaction>
</comment>
<dbReference type="InterPro" id="IPR020568">
    <property type="entry name" value="Ribosomal_Su5_D2-typ_SF"/>
</dbReference>
<dbReference type="AlphaFoldDB" id="A0A421NYQ6"/>
<evidence type="ECO:0000256" key="6">
    <source>
        <dbReference type="ARBA" id="ARBA00022884"/>
    </source>
</evidence>
<dbReference type="GO" id="GO:0000049">
    <property type="term" value="F:tRNA binding"/>
    <property type="evidence" value="ECO:0007669"/>
    <property type="project" value="UniProtKB-UniRule"/>
</dbReference>
<comment type="caution">
    <text evidence="9">The sequence shown here is derived from an EMBL/GenBank/DDBJ whole genome shotgun (WGS) entry which is preliminary data.</text>
</comment>
<keyword evidence="3 7" id="KW-0540">Nuclease</keyword>
<dbReference type="Pfam" id="PF00825">
    <property type="entry name" value="Ribonuclease_P"/>
    <property type="match status" value="1"/>
</dbReference>
<keyword evidence="4 7" id="KW-0255">Endonuclease</keyword>
<comment type="subunit">
    <text evidence="7">Consists of a catalytic RNA component (M1 or rnpB) and a protein subunit.</text>
</comment>
<dbReference type="GO" id="GO:0001682">
    <property type="term" value="P:tRNA 5'-leader removal"/>
    <property type="evidence" value="ECO:0007669"/>
    <property type="project" value="UniProtKB-UniRule"/>
</dbReference>
<reference evidence="10" key="1">
    <citation type="submission" date="2016-11" db="EMBL/GenBank/DDBJ databases">
        <title>Genome sequence of Candidatus Phytoplasma solani strain SA-1.</title>
        <authorList>
            <person name="Haryono M."/>
            <person name="Samarzija I."/>
            <person name="Seruga Music M."/>
            <person name="Hogenhout S."/>
            <person name="Kuo C.-H."/>
        </authorList>
    </citation>
    <scope>NUCLEOTIDE SEQUENCE [LARGE SCALE GENOMIC DNA]</scope>
    <source>
        <strain evidence="10">SA-1</strain>
    </source>
</reference>
<evidence type="ECO:0000313" key="9">
    <source>
        <dbReference type="EMBL" id="RMI89138.1"/>
    </source>
</evidence>
<dbReference type="GO" id="GO:0042781">
    <property type="term" value="F:3'-tRNA processing endoribonuclease activity"/>
    <property type="evidence" value="ECO:0007669"/>
    <property type="project" value="TreeGrafter"/>
</dbReference>
<evidence type="ECO:0000256" key="8">
    <source>
        <dbReference type="NCBIfam" id="TIGR00188"/>
    </source>
</evidence>
<dbReference type="RefSeq" id="WP_122225297.1">
    <property type="nucleotide sequence ID" value="NC_022588.1"/>
</dbReference>
<evidence type="ECO:0000313" key="10">
    <source>
        <dbReference type="Proteomes" id="UP000283896"/>
    </source>
</evidence>
<organism evidence="9 10">
    <name type="scientific">Candidatus Phytoplasma solani</name>
    <dbReference type="NCBI Taxonomy" id="69896"/>
    <lineage>
        <taxon>Bacteria</taxon>
        <taxon>Bacillati</taxon>
        <taxon>Mycoplasmatota</taxon>
        <taxon>Mollicutes</taxon>
        <taxon>Acholeplasmatales</taxon>
        <taxon>Acholeplasmataceae</taxon>
        <taxon>Candidatus Phytoplasma</taxon>
        <taxon>16SrXII (Stolbur group)</taxon>
    </lineage>
</organism>
<evidence type="ECO:0000256" key="7">
    <source>
        <dbReference type="HAMAP-Rule" id="MF_00227"/>
    </source>
</evidence>
<dbReference type="PROSITE" id="PS00648">
    <property type="entry name" value="RIBONUCLEASE_P"/>
    <property type="match status" value="1"/>
</dbReference>
<proteinExistence type="inferred from homology"/>
<dbReference type="STRING" id="69896.S284_04300"/>
<dbReference type="GO" id="GO:0030677">
    <property type="term" value="C:ribonuclease P complex"/>
    <property type="evidence" value="ECO:0007669"/>
    <property type="project" value="TreeGrafter"/>
</dbReference>
<dbReference type="EMBL" id="MPBG01000001">
    <property type="protein sequence ID" value="RMI89138.1"/>
    <property type="molecule type" value="Genomic_DNA"/>
</dbReference>
<evidence type="ECO:0000256" key="2">
    <source>
        <dbReference type="ARBA" id="ARBA00022694"/>
    </source>
</evidence>
<accession>A0A421NYQ6</accession>
<keyword evidence="5 7" id="KW-0378">Hydrolase</keyword>
<dbReference type="NCBIfam" id="TIGR00188">
    <property type="entry name" value="rnpA"/>
    <property type="match status" value="1"/>
</dbReference>
<dbReference type="Proteomes" id="UP000283896">
    <property type="component" value="Unassembled WGS sequence"/>
</dbReference>
<dbReference type="GO" id="GO:0004526">
    <property type="term" value="F:ribonuclease P activity"/>
    <property type="evidence" value="ECO:0007669"/>
    <property type="project" value="UniProtKB-UniRule"/>
</dbReference>
<dbReference type="EC" id="3.1.26.5" evidence="7 8"/>
<dbReference type="HAMAP" id="MF_00227">
    <property type="entry name" value="RNase_P"/>
    <property type="match status" value="1"/>
</dbReference>
<gene>
    <name evidence="7 9" type="primary">rnpA</name>
    <name evidence="9" type="ORF">PSSA1_v1c0170</name>
</gene>
<dbReference type="Gene3D" id="3.30.230.10">
    <property type="match status" value="1"/>
</dbReference>